<gene>
    <name evidence="2" type="ORF">G6N74_08705</name>
</gene>
<evidence type="ECO:0000313" key="3">
    <source>
        <dbReference type="Proteomes" id="UP000481252"/>
    </source>
</evidence>
<organism evidence="2 3">
    <name type="scientific">Mesorhizobium zhangyense</name>
    <dbReference type="NCBI Taxonomy" id="1776730"/>
    <lineage>
        <taxon>Bacteria</taxon>
        <taxon>Pseudomonadati</taxon>
        <taxon>Pseudomonadota</taxon>
        <taxon>Alphaproteobacteria</taxon>
        <taxon>Hyphomicrobiales</taxon>
        <taxon>Phyllobacteriaceae</taxon>
        <taxon>Mesorhizobium</taxon>
    </lineage>
</organism>
<accession>A0A7C9V6M3</accession>
<keyword evidence="1" id="KW-0812">Transmembrane</keyword>
<dbReference type="Proteomes" id="UP000481252">
    <property type="component" value="Unassembled WGS sequence"/>
</dbReference>
<sequence>MAAPVLDTRAPLFDRIEAIEFRGLALQAVTKVECQGRGTGPHFNLRLTLGLHISFMDDEQKTASDWRATILCLVHVAILFAPIAIALGVLVGLSTSQERFAGKPDPIVTSTIRQR</sequence>
<keyword evidence="1" id="KW-0472">Membrane</keyword>
<dbReference type="RefSeq" id="WP_165116361.1">
    <property type="nucleotide sequence ID" value="NZ_JAAKZG010000003.1"/>
</dbReference>
<dbReference type="EMBL" id="JAAKZG010000003">
    <property type="protein sequence ID" value="NGN41143.1"/>
    <property type="molecule type" value="Genomic_DNA"/>
</dbReference>
<keyword evidence="3" id="KW-1185">Reference proteome</keyword>
<evidence type="ECO:0000313" key="2">
    <source>
        <dbReference type="EMBL" id="NGN41143.1"/>
    </source>
</evidence>
<name>A0A7C9V6M3_9HYPH</name>
<evidence type="ECO:0000256" key="1">
    <source>
        <dbReference type="SAM" id="Phobius"/>
    </source>
</evidence>
<protein>
    <submittedName>
        <fullName evidence="2">Uncharacterized protein</fullName>
    </submittedName>
</protein>
<dbReference type="AlphaFoldDB" id="A0A7C9V6M3"/>
<feature type="transmembrane region" description="Helical" evidence="1">
    <location>
        <begin position="68"/>
        <end position="93"/>
    </location>
</feature>
<comment type="caution">
    <text evidence="2">The sequence shown here is derived from an EMBL/GenBank/DDBJ whole genome shotgun (WGS) entry which is preliminary data.</text>
</comment>
<keyword evidence="1" id="KW-1133">Transmembrane helix</keyword>
<reference evidence="2 3" key="1">
    <citation type="submission" date="2020-02" db="EMBL/GenBank/DDBJ databases">
        <title>Genome sequence of the type strain CGMCC 1.15528 of Mesorhizobium zhangyense.</title>
        <authorList>
            <person name="Gao J."/>
            <person name="Sun J."/>
        </authorList>
    </citation>
    <scope>NUCLEOTIDE SEQUENCE [LARGE SCALE GENOMIC DNA]</scope>
    <source>
        <strain evidence="2 3">CGMCC 1.15528</strain>
    </source>
</reference>
<proteinExistence type="predicted"/>